<sequence length="156" mass="17612">MIGTLTTPIGGIPLCLPPPNSTRSTSNVFLCGGRTCKASMHAVLNSKPVAQLKLRRPESLYEVLRVERNATPTEIKTAYRSLAKLYHPDASDFKQQGDRDFIEIHNAYATLSDPEARATYDLKWSTGVRRKSGLYTVVGKRQGFYTCRRWETDQCW</sequence>
<gene>
    <name evidence="2" type="ORF">LSALG_LOCUS34326</name>
</gene>
<feature type="domain" description="J" evidence="1">
    <location>
        <begin position="59"/>
        <end position="124"/>
    </location>
</feature>
<accession>A0AA35ZNG6</accession>
<dbReference type="PANTHER" id="PTHR45432">
    <property type="entry name" value="CHAPERONE PROTEIN DNAJ 11, CHLOROPLASTIC-LIKE"/>
    <property type="match status" value="1"/>
</dbReference>
<dbReference type="Proteomes" id="UP001177003">
    <property type="component" value="Chromosome 7"/>
</dbReference>
<dbReference type="AlphaFoldDB" id="A0AA35ZNG6"/>
<dbReference type="InterPro" id="IPR036869">
    <property type="entry name" value="J_dom_sf"/>
</dbReference>
<dbReference type="PANTHER" id="PTHR45432:SF2">
    <property type="entry name" value="CHAPERONE PROTEIN DNAJ 11, CHLOROPLASTIC"/>
    <property type="match status" value="1"/>
</dbReference>
<dbReference type="PROSITE" id="PS50076">
    <property type="entry name" value="DNAJ_2"/>
    <property type="match status" value="1"/>
</dbReference>
<evidence type="ECO:0000259" key="1">
    <source>
        <dbReference type="PROSITE" id="PS50076"/>
    </source>
</evidence>
<dbReference type="InterPro" id="IPR018253">
    <property type="entry name" value="DnaJ_domain_CS"/>
</dbReference>
<dbReference type="SMART" id="SM00271">
    <property type="entry name" value="DnaJ"/>
    <property type="match status" value="1"/>
</dbReference>
<evidence type="ECO:0000313" key="3">
    <source>
        <dbReference type="Proteomes" id="UP001177003"/>
    </source>
</evidence>
<keyword evidence="3" id="KW-1185">Reference proteome</keyword>
<dbReference type="SUPFAM" id="SSF46565">
    <property type="entry name" value="Chaperone J-domain"/>
    <property type="match status" value="1"/>
</dbReference>
<dbReference type="EMBL" id="OX465083">
    <property type="protein sequence ID" value="CAI9295384.1"/>
    <property type="molecule type" value="Genomic_DNA"/>
</dbReference>
<organism evidence="2 3">
    <name type="scientific">Lactuca saligna</name>
    <name type="common">Willowleaf lettuce</name>
    <dbReference type="NCBI Taxonomy" id="75948"/>
    <lineage>
        <taxon>Eukaryota</taxon>
        <taxon>Viridiplantae</taxon>
        <taxon>Streptophyta</taxon>
        <taxon>Embryophyta</taxon>
        <taxon>Tracheophyta</taxon>
        <taxon>Spermatophyta</taxon>
        <taxon>Magnoliopsida</taxon>
        <taxon>eudicotyledons</taxon>
        <taxon>Gunneridae</taxon>
        <taxon>Pentapetalae</taxon>
        <taxon>asterids</taxon>
        <taxon>campanulids</taxon>
        <taxon>Asterales</taxon>
        <taxon>Asteraceae</taxon>
        <taxon>Cichorioideae</taxon>
        <taxon>Cichorieae</taxon>
        <taxon>Lactucinae</taxon>
        <taxon>Lactuca</taxon>
    </lineage>
</organism>
<proteinExistence type="predicted"/>
<dbReference type="PROSITE" id="PS00636">
    <property type="entry name" value="DNAJ_1"/>
    <property type="match status" value="1"/>
</dbReference>
<dbReference type="InterPro" id="IPR001623">
    <property type="entry name" value="DnaJ_domain"/>
</dbReference>
<dbReference type="PRINTS" id="PR00625">
    <property type="entry name" value="JDOMAIN"/>
</dbReference>
<protein>
    <recommendedName>
        <fullName evidence="1">J domain-containing protein</fullName>
    </recommendedName>
</protein>
<dbReference type="Gene3D" id="1.10.287.110">
    <property type="entry name" value="DnaJ domain"/>
    <property type="match status" value="1"/>
</dbReference>
<name>A0AA35ZNG6_LACSI</name>
<evidence type="ECO:0000313" key="2">
    <source>
        <dbReference type="EMBL" id="CAI9295384.1"/>
    </source>
</evidence>
<dbReference type="Pfam" id="PF00226">
    <property type="entry name" value="DnaJ"/>
    <property type="match status" value="1"/>
</dbReference>
<dbReference type="CDD" id="cd06257">
    <property type="entry name" value="DnaJ"/>
    <property type="match status" value="1"/>
</dbReference>
<reference evidence="2" key="1">
    <citation type="submission" date="2023-04" db="EMBL/GenBank/DDBJ databases">
        <authorList>
            <person name="Vijverberg K."/>
            <person name="Xiong W."/>
            <person name="Schranz E."/>
        </authorList>
    </citation>
    <scope>NUCLEOTIDE SEQUENCE</scope>
</reference>